<dbReference type="Gene3D" id="2.60.270.20">
    <property type="entry name" value="Cytolysin/lectin"/>
    <property type="match status" value="1"/>
</dbReference>
<dbReference type="InterPro" id="IPR050677">
    <property type="entry name" value="Actinoporin_PFT"/>
</dbReference>
<dbReference type="PANTHER" id="PTHR40388:SF2">
    <property type="entry name" value="ACTINOPORIN-LIKE PROTEIN"/>
    <property type="match status" value="1"/>
</dbReference>
<keyword evidence="5" id="KW-0166">Nematocyst</keyword>
<evidence type="ECO:0000313" key="6">
    <source>
        <dbReference type="Ensembl" id="ENSPMGP00000011617.1"/>
    </source>
</evidence>
<keyword evidence="4" id="KW-1053">Target membrane</keyword>
<evidence type="ECO:0000256" key="1">
    <source>
        <dbReference type="ARBA" id="ARBA00004175"/>
    </source>
</evidence>
<comment type="subcellular location">
    <subcellularLocation>
        <location evidence="2">Nematocyst</location>
    </subcellularLocation>
    <subcellularLocation>
        <location evidence="1">Target cell membrane</location>
    </subcellularLocation>
</comment>
<organism evidence="6 7">
    <name type="scientific">Periophthalmus magnuspinnatus</name>
    <dbReference type="NCBI Taxonomy" id="409849"/>
    <lineage>
        <taxon>Eukaryota</taxon>
        <taxon>Metazoa</taxon>
        <taxon>Chordata</taxon>
        <taxon>Craniata</taxon>
        <taxon>Vertebrata</taxon>
        <taxon>Euteleostomi</taxon>
        <taxon>Actinopterygii</taxon>
        <taxon>Neopterygii</taxon>
        <taxon>Teleostei</taxon>
        <taxon>Neoteleostei</taxon>
        <taxon>Acanthomorphata</taxon>
        <taxon>Gobiaria</taxon>
        <taxon>Gobiiformes</taxon>
        <taxon>Gobioidei</taxon>
        <taxon>Gobiidae</taxon>
        <taxon>Oxudercinae</taxon>
        <taxon>Periophthalmus</taxon>
    </lineage>
</organism>
<name>A0A3B4A3J4_9GOBI</name>
<keyword evidence="3" id="KW-1052">Target cell membrane</keyword>
<sequence>MEFPDICDIISSTTDTLLSVGSRVAKFVPTHRECTVELSNDTSTYSLCNPRVHIDTGVCAEPLTPSIPPSSSGDGLFTKSRTSMRGTGGVFTYDLCENHVCKGKVAVLFKVPYDLNLRDVVFAVGFFDGDTECDKHLFHRMFKTEDDKFVRAKANGSCVIFETDFVTISSAMSNCGKPVMKVEVRAENKPGRVEP</sequence>
<reference evidence="6" key="2">
    <citation type="submission" date="2025-09" db="UniProtKB">
        <authorList>
            <consortium name="Ensembl"/>
        </authorList>
    </citation>
    <scope>IDENTIFICATION</scope>
</reference>
<dbReference type="GO" id="GO:0042151">
    <property type="term" value="C:nematocyst"/>
    <property type="evidence" value="ECO:0007669"/>
    <property type="project" value="UniProtKB-SubCell"/>
</dbReference>
<evidence type="ECO:0000256" key="4">
    <source>
        <dbReference type="ARBA" id="ARBA00023298"/>
    </source>
</evidence>
<keyword evidence="7" id="KW-1185">Reference proteome</keyword>
<dbReference type="PANTHER" id="PTHR40388">
    <property type="entry name" value="BRYOPORIN"/>
    <property type="match status" value="1"/>
</dbReference>
<evidence type="ECO:0000256" key="3">
    <source>
        <dbReference type="ARBA" id="ARBA00022537"/>
    </source>
</evidence>
<keyword evidence="4" id="KW-0472">Membrane</keyword>
<evidence type="ECO:0000256" key="5">
    <source>
        <dbReference type="ARBA" id="ARBA00023331"/>
    </source>
</evidence>
<evidence type="ECO:0000256" key="2">
    <source>
        <dbReference type="ARBA" id="ARBA00004532"/>
    </source>
</evidence>
<dbReference type="AlphaFoldDB" id="A0A3B4A3J4"/>
<dbReference type="GO" id="GO:0044218">
    <property type="term" value="C:other organism cell membrane"/>
    <property type="evidence" value="ECO:0007669"/>
    <property type="project" value="UniProtKB-KW"/>
</dbReference>
<accession>A0A3B4A3J4</accession>
<reference evidence="6" key="1">
    <citation type="submission" date="2025-08" db="UniProtKB">
        <authorList>
            <consortium name="Ensembl"/>
        </authorList>
    </citation>
    <scope>IDENTIFICATION</scope>
</reference>
<evidence type="ECO:0000313" key="7">
    <source>
        <dbReference type="Proteomes" id="UP000261520"/>
    </source>
</evidence>
<dbReference type="Ensembl" id="ENSPMGT00000012400.1">
    <property type="protein sequence ID" value="ENSPMGP00000011617.1"/>
    <property type="gene ID" value="ENSPMGG00000009624.1"/>
</dbReference>
<dbReference type="InterPro" id="IPR015926">
    <property type="entry name" value="Cytolysin/lectin"/>
</dbReference>
<protein>
    <submittedName>
        <fullName evidence="6">Uncharacterized protein</fullName>
    </submittedName>
</protein>
<dbReference type="SUPFAM" id="SSF63724">
    <property type="entry name" value="Cytolysin/lectin"/>
    <property type="match status" value="1"/>
</dbReference>
<dbReference type="Proteomes" id="UP000261520">
    <property type="component" value="Unplaced"/>
</dbReference>
<proteinExistence type="predicted"/>